<feature type="transmembrane region" description="Helical" evidence="5">
    <location>
        <begin position="24"/>
        <end position="44"/>
    </location>
</feature>
<comment type="subcellular location">
    <subcellularLocation>
        <location evidence="1">Membrane</location>
    </subcellularLocation>
</comment>
<evidence type="ECO:0000256" key="1">
    <source>
        <dbReference type="ARBA" id="ARBA00004370"/>
    </source>
</evidence>
<feature type="transmembrane region" description="Helical" evidence="5">
    <location>
        <begin position="267"/>
        <end position="287"/>
    </location>
</feature>
<dbReference type="PANTHER" id="PTHR26451:SF886">
    <property type="entry name" value="GROWTH HORMONE SECRETAGOGUE RECEPTOR TYPE 1-LIKE-RELATED"/>
    <property type="match status" value="1"/>
</dbReference>
<dbReference type="Pfam" id="PF00001">
    <property type="entry name" value="7tm_1"/>
    <property type="match status" value="1"/>
</dbReference>
<dbReference type="Proteomes" id="UP001591681">
    <property type="component" value="Unassembled WGS sequence"/>
</dbReference>
<evidence type="ECO:0000259" key="6">
    <source>
        <dbReference type="PROSITE" id="PS50262"/>
    </source>
</evidence>
<feature type="transmembrane region" description="Helical" evidence="5">
    <location>
        <begin position="231"/>
        <end position="255"/>
    </location>
</feature>
<evidence type="ECO:0000313" key="7">
    <source>
        <dbReference type="EMBL" id="KAL2096005.1"/>
    </source>
</evidence>
<comment type="caution">
    <text evidence="7">The sequence shown here is derived from an EMBL/GenBank/DDBJ whole genome shotgun (WGS) entry which is preliminary data.</text>
</comment>
<dbReference type="InterPro" id="IPR000276">
    <property type="entry name" value="GPCR_Rhodpsn"/>
</dbReference>
<accession>A0ABD1KA65</accession>
<feature type="transmembrane region" description="Helical" evidence="5">
    <location>
        <begin position="56"/>
        <end position="80"/>
    </location>
</feature>
<dbReference type="FunFam" id="1.20.1070.10:FF:000096">
    <property type="entry name" value="Odorant receptor 131-2"/>
    <property type="match status" value="1"/>
</dbReference>
<keyword evidence="2 5" id="KW-0812">Transmembrane</keyword>
<proteinExistence type="predicted"/>
<evidence type="ECO:0000256" key="3">
    <source>
        <dbReference type="ARBA" id="ARBA00022989"/>
    </source>
</evidence>
<dbReference type="Gene3D" id="1.20.1070.10">
    <property type="entry name" value="Rhodopsin 7-helix transmembrane proteins"/>
    <property type="match status" value="1"/>
</dbReference>
<dbReference type="GO" id="GO:0016020">
    <property type="term" value="C:membrane"/>
    <property type="evidence" value="ECO:0007669"/>
    <property type="project" value="UniProtKB-SubCell"/>
</dbReference>
<feature type="domain" description="G-protein coupled receptors family 1 profile" evidence="6">
    <location>
        <begin position="36"/>
        <end position="285"/>
    </location>
</feature>
<evidence type="ECO:0000256" key="2">
    <source>
        <dbReference type="ARBA" id="ARBA00022692"/>
    </source>
</evidence>
<dbReference type="CDD" id="cd00637">
    <property type="entry name" value="7tm_classA_rhodopsin-like"/>
    <property type="match status" value="1"/>
</dbReference>
<feature type="transmembrane region" description="Helical" evidence="5">
    <location>
        <begin position="92"/>
        <end position="114"/>
    </location>
</feature>
<reference evidence="7 8" key="1">
    <citation type="submission" date="2024-09" db="EMBL/GenBank/DDBJ databases">
        <title>A chromosome-level genome assembly of Gray's grenadier anchovy, Coilia grayii.</title>
        <authorList>
            <person name="Fu Z."/>
        </authorList>
    </citation>
    <scope>NUCLEOTIDE SEQUENCE [LARGE SCALE GENOMIC DNA]</scope>
    <source>
        <strain evidence="7">G4</strain>
        <tissue evidence="7">Muscle</tissue>
    </source>
</reference>
<dbReference type="EMBL" id="JBHFQA010000007">
    <property type="protein sequence ID" value="KAL2096005.1"/>
    <property type="molecule type" value="Genomic_DNA"/>
</dbReference>
<dbReference type="PRINTS" id="PR00237">
    <property type="entry name" value="GPCRRHODOPSN"/>
</dbReference>
<dbReference type="InterPro" id="IPR017452">
    <property type="entry name" value="GPCR_Rhodpsn_7TM"/>
</dbReference>
<dbReference type="PANTHER" id="PTHR26451">
    <property type="entry name" value="G_PROTEIN_RECEP_F1_2 DOMAIN-CONTAINING PROTEIN"/>
    <property type="match status" value="1"/>
</dbReference>
<evidence type="ECO:0000256" key="5">
    <source>
        <dbReference type="SAM" id="Phobius"/>
    </source>
</evidence>
<sequence length="311" mass="35933">MSGNSTEQKILKGNDPIRLNLTTALVQVLVWPFVYINLFMYFTYRKKPALQAEPRYVLFAQTLLADSALFIMTDFVVITIHVHLLLPLPFCIPVAVAIHALALVSPTLITAMCLERYVAICFPLRHVNVFTPTRTVFISVAIWFLSFLRPFVDLCILFTTMPKNYMNGLNFCYYEILLVAKWHMEMRGNLFVLNYLVLLIILFFCYVAIIRVARRASGADRQAASKGQRTLLLHLLQLFMCTLEVFCPYIEAQIIRINIDLFIVVRYFNFLAFTILSRAITPLIYGVRDEKFQAAMKEFMVQKKSKVHFGQ</sequence>
<gene>
    <name evidence="7" type="ORF">ACEWY4_008153</name>
</gene>
<evidence type="ECO:0000256" key="4">
    <source>
        <dbReference type="ARBA" id="ARBA00023136"/>
    </source>
</evidence>
<keyword evidence="8" id="KW-1185">Reference proteome</keyword>
<dbReference type="SUPFAM" id="SSF81321">
    <property type="entry name" value="Family A G protein-coupled receptor-like"/>
    <property type="match status" value="1"/>
</dbReference>
<dbReference type="InterPro" id="IPR052921">
    <property type="entry name" value="GPCR1_Superfamily_Member"/>
</dbReference>
<name>A0ABD1KA65_9TELE</name>
<dbReference type="PROSITE" id="PS50262">
    <property type="entry name" value="G_PROTEIN_RECEP_F1_2"/>
    <property type="match status" value="1"/>
</dbReference>
<evidence type="ECO:0000313" key="8">
    <source>
        <dbReference type="Proteomes" id="UP001591681"/>
    </source>
</evidence>
<keyword evidence="4 5" id="KW-0472">Membrane</keyword>
<organism evidence="7 8">
    <name type="scientific">Coilia grayii</name>
    <name type="common">Gray's grenadier anchovy</name>
    <dbReference type="NCBI Taxonomy" id="363190"/>
    <lineage>
        <taxon>Eukaryota</taxon>
        <taxon>Metazoa</taxon>
        <taxon>Chordata</taxon>
        <taxon>Craniata</taxon>
        <taxon>Vertebrata</taxon>
        <taxon>Euteleostomi</taxon>
        <taxon>Actinopterygii</taxon>
        <taxon>Neopterygii</taxon>
        <taxon>Teleostei</taxon>
        <taxon>Clupei</taxon>
        <taxon>Clupeiformes</taxon>
        <taxon>Clupeoidei</taxon>
        <taxon>Engraulidae</taxon>
        <taxon>Coilinae</taxon>
        <taxon>Coilia</taxon>
    </lineage>
</organism>
<feature type="transmembrane region" description="Helical" evidence="5">
    <location>
        <begin position="135"/>
        <end position="159"/>
    </location>
</feature>
<feature type="transmembrane region" description="Helical" evidence="5">
    <location>
        <begin position="191"/>
        <end position="210"/>
    </location>
</feature>
<protein>
    <recommendedName>
        <fullName evidence="6">G-protein coupled receptors family 1 profile domain-containing protein</fullName>
    </recommendedName>
</protein>
<keyword evidence="3 5" id="KW-1133">Transmembrane helix</keyword>
<dbReference type="AlphaFoldDB" id="A0ABD1KA65"/>